<dbReference type="PANTHER" id="PTHR43434">
    <property type="entry name" value="PHOSPHOGLYCOLATE PHOSPHATASE"/>
    <property type="match status" value="1"/>
</dbReference>
<dbReference type="HOGENOM" id="CLU_1346457_0_0_2"/>
<dbReference type="Proteomes" id="UP000001431">
    <property type="component" value="Chromosome"/>
</dbReference>
<accession>A3MWP5</accession>
<gene>
    <name evidence="1" type="ordered locus">Pcal_1645</name>
</gene>
<dbReference type="Pfam" id="PF00702">
    <property type="entry name" value="Hydrolase"/>
    <property type="match status" value="1"/>
</dbReference>
<dbReference type="RefSeq" id="WP_011850321.1">
    <property type="nucleotide sequence ID" value="NC_009073.1"/>
</dbReference>
<protein>
    <submittedName>
        <fullName evidence="1">Haloacid dehalogenase domain protein hydrolase</fullName>
    </submittedName>
</protein>
<evidence type="ECO:0000313" key="2">
    <source>
        <dbReference type="Proteomes" id="UP000001431"/>
    </source>
</evidence>
<dbReference type="KEGG" id="pcl:Pcal_1645"/>
<dbReference type="CDD" id="cd01427">
    <property type="entry name" value="HAD_like"/>
    <property type="match status" value="1"/>
</dbReference>
<dbReference type="SUPFAM" id="SSF56784">
    <property type="entry name" value="HAD-like"/>
    <property type="match status" value="1"/>
</dbReference>
<dbReference type="GO" id="GO:0006281">
    <property type="term" value="P:DNA repair"/>
    <property type="evidence" value="ECO:0007669"/>
    <property type="project" value="TreeGrafter"/>
</dbReference>
<dbReference type="OrthoDB" id="27736at2157"/>
<dbReference type="PANTHER" id="PTHR43434:SF1">
    <property type="entry name" value="PHOSPHOGLYCOLATE PHOSPHATASE"/>
    <property type="match status" value="1"/>
</dbReference>
<dbReference type="GO" id="GO:0008967">
    <property type="term" value="F:phosphoglycolate phosphatase activity"/>
    <property type="evidence" value="ECO:0007669"/>
    <property type="project" value="TreeGrafter"/>
</dbReference>
<proteinExistence type="predicted"/>
<dbReference type="Gene3D" id="3.40.50.1000">
    <property type="entry name" value="HAD superfamily/HAD-like"/>
    <property type="match status" value="1"/>
</dbReference>
<sequence>MNVITSFWGLLAQPVDFWEELKATVGNDGAVEQVRVVVEEIRATGVEVPLRSVISAVAHMAGLEAREMWNRYVAQVSGKIRETPCAVEFIKWASSAGKVAILSNTPCKCFITAFLEAHGLRVNLVLTSDVLLKRKPLKSVFKYALRRLGAEARDTVYVGDSEEDLGAMALGMLTIIVGKEGGHVSFNDLCQAKSWLEQIFK</sequence>
<dbReference type="EMBL" id="CP000561">
    <property type="protein sequence ID" value="ABO09062.1"/>
    <property type="molecule type" value="Genomic_DNA"/>
</dbReference>
<keyword evidence="2" id="KW-1185">Reference proteome</keyword>
<dbReference type="InterPro" id="IPR023214">
    <property type="entry name" value="HAD_sf"/>
</dbReference>
<dbReference type="STRING" id="410359.Pcal_1645"/>
<evidence type="ECO:0000313" key="1">
    <source>
        <dbReference type="EMBL" id="ABO09062.1"/>
    </source>
</evidence>
<dbReference type="AlphaFoldDB" id="A3MWP5"/>
<dbReference type="GeneID" id="4909834"/>
<name>A3MWP5_PYRCJ</name>
<dbReference type="InterPro" id="IPR050155">
    <property type="entry name" value="HAD-like_hydrolase_sf"/>
</dbReference>
<dbReference type="InterPro" id="IPR036412">
    <property type="entry name" value="HAD-like_sf"/>
</dbReference>
<dbReference type="eggNOG" id="arCOG02294">
    <property type="taxonomic scope" value="Archaea"/>
</dbReference>
<reference evidence="1" key="1">
    <citation type="submission" date="2007-02" db="EMBL/GenBank/DDBJ databases">
        <title>Complete sequence of Pyrobaculum calidifontis JCM 11548.</title>
        <authorList>
            <consortium name="US DOE Joint Genome Institute"/>
            <person name="Copeland A."/>
            <person name="Lucas S."/>
            <person name="Lapidus A."/>
            <person name="Barry K."/>
            <person name="Glavina del Rio T."/>
            <person name="Dalin E."/>
            <person name="Tice H."/>
            <person name="Pitluck S."/>
            <person name="Chain P."/>
            <person name="Malfatti S."/>
            <person name="Shin M."/>
            <person name="Vergez L."/>
            <person name="Schmutz J."/>
            <person name="Larimer F."/>
            <person name="Land M."/>
            <person name="Hauser L."/>
            <person name="Kyrpides N."/>
            <person name="Mikhailova N."/>
            <person name="Cozen A.E."/>
            <person name="Fitz-Gibbon S.T."/>
            <person name="House C.H."/>
            <person name="Saltikov C."/>
            <person name="Lowe T.M."/>
            <person name="Richardson P."/>
        </authorList>
    </citation>
    <scope>NUCLEOTIDE SEQUENCE [LARGE SCALE GENOMIC DNA]</scope>
    <source>
        <strain evidence="1">JCM 11548</strain>
    </source>
</reference>
<organism evidence="1 2">
    <name type="scientific">Pyrobaculum calidifontis (strain DSM 21063 / JCM 11548 / VA1)</name>
    <dbReference type="NCBI Taxonomy" id="410359"/>
    <lineage>
        <taxon>Archaea</taxon>
        <taxon>Thermoproteota</taxon>
        <taxon>Thermoprotei</taxon>
        <taxon>Thermoproteales</taxon>
        <taxon>Thermoproteaceae</taxon>
        <taxon>Pyrobaculum</taxon>
    </lineage>
</organism>
<keyword evidence="1" id="KW-0378">Hydrolase</keyword>